<dbReference type="RefSeq" id="WP_013194912.1">
    <property type="nucleotide sequence ID" value="NC_014253.1"/>
</dbReference>
<evidence type="ECO:0000259" key="3">
    <source>
        <dbReference type="Pfam" id="PF08308"/>
    </source>
</evidence>
<protein>
    <submittedName>
        <fullName evidence="5">Peptidase S9B dipeptidylpeptidase IV domain protein</fullName>
    </submittedName>
</protein>
<dbReference type="HOGENOM" id="CLU_472231_0_0_2"/>
<dbReference type="STRING" id="644295.Metev_1495"/>
<reference evidence="5 6" key="1">
    <citation type="submission" date="2010-06" db="EMBL/GenBank/DDBJ databases">
        <title>Complete sequence chromosome of Methanohalobium evestigatum Z-7303.</title>
        <authorList>
            <consortium name="US DOE Joint Genome Institute"/>
            <person name="Lucas S."/>
            <person name="Copeland A."/>
            <person name="Lapidus A."/>
            <person name="Cheng J.-F."/>
            <person name="Bruce D."/>
            <person name="Goodwin L."/>
            <person name="Pitluck S."/>
            <person name="Saunders E."/>
            <person name="Detter J.C."/>
            <person name="Han C."/>
            <person name="Tapia R."/>
            <person name="Land M."/>
            <person name="Hauser L."/>
            <person name="Kyrpides N."/>
            <person name="Mikhailova N."/>
            <person name="Sieprawska-Lupa M."/>
            <person name="Whitman W.B."/>
            <person name="Anderson I."/>
            <person name="Woyke T."/>
        </authorList>
    </citation>
    <scope>NUCLEOTIDE SEQUENCE [LARGE SCALE GENOMIC DNA]</scope>
    <source>
        <strain evidence="6">ATCC BAA-1072 / DSM 3721 / NBRC 107634 / OCM 161 / Z-7303</strain>
    </source>
</reference>
<dbReference type="Gene3D" id="2.120.10.30">
    <property type="entry name" value="TolB, C-terminal domain"/>
    <property type="match status" value="2"/>
</dbReference>
<dbReference type="EMBL" id="CP002069">
    <property type="protein sequence ID" value="ADI74347.1"/>
    <property type="molecule type" value="Genomic_DNA"/>
</dbReference>
<gene>
    <name evidence="5" type="ordered locus">Metev_1495</name>
</gene>
<dbReference type="InterPro" id="IPR011042">
    <property type="entry name" value="6-blade_b-propeller_TolB-like"/>
</dbReference>
<keyword evidence="2" id="KW-1133">Transmembrane helix</keyword>
<accession>D7E9S5</accession>
<feature type="transmembrane region" description="Helical" evidence="2">
    <location>
        <begin position="576"/>
        <end position="593"/>
    </location>
</feature>
<dbReference type="GeneID" id="9347135"/>
<feature type="domain" description="PEGA" evidence="3">
    <location>
        <begin position="505"/>
        <end position="558"/>
    </location>
</feature>
<dbReference type="InterPro" id="IPR032485">
    <property type="entry name" value="LRP1-like_beta_prop"/>
</dbReference>
<sequence length="597" mass="66462" precursor="true">MKKTMILFLIIISLLASNCNASANLQENTNGSIKVEKVISISNVTDPHFYELAENANMEVKDSRDIVMVGRWGPDGNRLLVNSKHNPLNGVELHALYMVSPNGTGVKEIVSTPNNTKDKSLSISPPDWNPNGNRIGIGLGVFRVKQLDAIANLFTGNLKVIDKNITTINSMRENLMDVKWQGPFKWGSDGLRALILMKDKKSQMEYQLYLVDMDGSILRKLGNKSIDDVSDAFWSNDGEKIAIQGDGIWVVNRNNSNLRQVTQKGSFLEWGKEDERLYYKTGSVSTGYSIYMVNINGTGNRKISEKCYKDDVFSLSPDEEKILFTTFHRSKLYISDSDGGNKRLFLNITKERHIPDQGATWSPTGNKVSYIENGDLYTINTDGTNRSKITSDVGQYKWNPSGDYIAYITVNGSDKRPILVATPEGNKKTRISPGRHEKFLLKDGGWSPDGSRLLFGSIDYGRGLYVAKFEGYKKVMSIYTPTKLNKEKGDEYVLQVKSLSKPVGNVSVSLDGNNIGTTNATGHLTYKINRTGKHQLNAAKEGYQPTSKYVLLQSDNSTQPSDPTANDKKSSDNPRISGFGLVSVFIVLAIASWRRKQ</sequence>
<dbReference type="InterPro" id="IPR013229">
    <property type="entry name" value="PEGA"/>
</dbReference>
<name>D7E9S5_METEZ</name>
<dbReference type="OrthoDB" id="25019at2157"/>
<dbReference type="PANTHER" id="PTHR36842">
    <property type="entry name" value="PROTEIN TOLB HOMOLOG"/>
    <property type="match status" value="1"/>
</dbReference>
<dbReference type="PANTHER" id="PTHR36842:SF1">
    <property type="entry name" value="PROTEIN TOLB"/>
    <property type="match status" value="1"/>
</dbReference>
<dbReference type="KEGG" id="mev:Metev_1495"/>
<keyword evidence="2" id="KW-0472">Membrane</keyword>
<organism evidence="5 6">
    <name type="scientific">Methanohalobium evestigatum (strain ATCC BAA-1072 / DSM 3721 / NBRC 107634 / OCM 161 / Z-7303)</name>
    <dbReference type="NCBI Taxonomy" id="644295"/>
    <lineage>
        <taxon>Archaea</taxon>
        <taxon>Methanobacteriati</taxon>
        <taxon>Methanobacteriota</taxon>
        <taxon>Stenosarchaea group</taxon>
        <taxon>Methanomicrobia</taxon>
        <taxon>Methanosarcinales</taxon>
        <taxon>Methanosarcinaceae</taxon>
        <taxon>Methanohalobium</taxon>
    </lineage>
</organism>
<evidence type="ECO:0000313" key="5">
    <source>
        <dbReference type="EMBL" id="ADI74347.1"/>
    </source>
</evidence>
<evidence type="ECO:0000256" key="1">
    <source>
        <dbReference type="SAM" id="MobiDB-lite"/>
    </source>
</evidence>
<dbReference type="Proteomes" id="UP000000391">
    <property type="component" value="Chromosome"/>
</dbReference>
<evidence type="ECO:0000313" key="6">
    <source>
        <dbReference type="Proteomes" id="UP000000391"/>
    </source>
</evidence>
<evidence type="ECO:0000259" key="4">
    <source>
        <dbReference type="Pfam" id="PF16472"/>
    </source>
</evidence>
<dbReference type="SUPFAM" id="SSF82171">
    <property type="entry name" value="DPP6 N-terminal domain-like"/>
    <property type="match status" value="1"/>
</dbReference>
<keyword evidence="6" id="KW-1185">Reference proteome</keyword>
<feature type="region of interest" description="Disordered" evidence="1">
    <location>
        <begin position="554"/>
        <end position="573"/>
    </location>
</feature>
<feature type="compositionally biased region" description="Polar residues" evidence="1">
    <location>
        <begin position="554"/>
        <end position="564"/>
    </location>
</feature>
<keyword evidence="2" id="KW-0812">Transmembrane</keyword>
<dbReference type="AlphaFoldDB" id="D7E9S5"/>
<dbReference type="SUPFAM" id="SSF69304">
    <property type="entry name" value="Tricorn protease N-terminal domain"/>
    <property type="match status" value="1"/>
</dbReference>
<proteinExistence type="predicted"/>
<dbReference type="Pfam" id="PF08308">
    <property type="entry name" value="PEGA"/>
    <property type="match status" value="1"/>
</dbReference>
<feature type="domain" description="Prolow-density lipoprotein receptor-related protein 1-like beta-propeller" evidence="4">
    <location>
        <begin position="205"/>
        <end position="435"/>
    </location>
</feature>
<evidence type="ECO:0000256" key="2">
    <source>
        <dbReference type="SAM" id="Phobius"/>
    </source>
</evidence>
<dbReference type="Pfam" id="PF16472">
    <property type="entry name" value="DUF5050"/>
    <property type="match status" value="1"/>
</dbReference>